<proteinExistence type="predicted"/>
<evidence type="ECO:0000259" key="1">
    <source>
        <dbReference type="Pfam" id="PF03050"/>
    </source>
</evidence>
<name>A0A926EW63_9FIRM</name>
<reference evidence="2" key="1">
    <citation type="submission" date="2020-08" db="EMBL/GenBank/DDBJ databases">
        <title>Genome public.</title>
        <authorList>
            <person name="Liu C."/>
            <person name="Sun Q."/>
        </authorList>
    </citation>
    <scope>NUCLEOTIDE SEQUENCE</scope>
    <source>
        <strain evidence="2">BX21</strain>
    </source>
</reference>
<dbReference type="InterPro" id="IPR004291">
    <property type="entry name" value="Transposase_IS66_central"/>
</dbReference>
<evidence type="ECO:0000313" key="3">
    <source>
        <dbReference type="Proteomes" id="UP000601171"/>
    </source>
</evidence>
<accession>A0A926EW63</accession>
<dbReference type="Pfam" id="PF03050">
    <property type="entry name" value="DDE_Tnp_IS66"/>
    <property type="match status" value="1"/>
</dbReference>
<gene>
    <name evidence="2" type="ORF">H8707_04850</name>
</gene>
<dbReference type="Proteomes" id="UP000601171">
    <property type="component" value="Unassembled WGS sequence"/>
</dbReference>
<comment type="caution">
    <text evidence="2">The sequence shown here is derived from an EMBL/GenBank/DDBJ whole genome shotgun (WGS) entry which is preliminary data.</text>
</comment>
<sequence>MGFPLSRATLPTTGIAYCNQLFEWERKFKTLSPEERKRMRLEKEEPVLDAFWSWVETSIQKVLSKSNIGKALQYAQNHKYLEFILSRLPGSDLRANPKALNLMMPWDELIQKTCKSD</sequence>
<dbReference type="RefSeq" id="WP_262429022.1">
    <property type="nucleotide sequence ID" value="NZ_JACRTG010000014.1"/>
</dbReference>
<dbReference type="PANTHER" id="PTHR33678">
    <property type="entry name" value="BLL1576 PROTEIN"/>
    <property type="match status" value="1"/>
</dbReference>
<dbReference type="EMBL" id="JACRTG010000014">
    <property type="protein sequence ID" value="MBC8587569.1"/>
    <property type="molecule type" value="Genomic_DNA"/>
</dbReference>
<dbReference type="InterPro" id="IPR052344">
    <property type="entry name" value="Transposase-related"/>
</dbReference>
<dbReference type="PANTHER" id="PTHR33678:SF1">
    <property type="entry name" value="BLL1576 PROTEIN"/>
    <property type="match status" value="1"/>
</dbReference>
<dbReference type="AlphaFoldDB" id="A0A926EW63"/>
<organism evidence="2 3">
    <name type="scientific">Paratissierella segnis</name>
    <dbReference type="NCBI Taxonomy" id="2763679"/>
    <lineage>
        <taxon>Bacteria</taxon>
        <taxon>Bacillati</taxon>
        <taxon>Bacillota</taxon>
        <taxon>Tissierellia</taxon>
        <taxon>Tissierellales</taxon>
        <taxon>Tissierellaceae</taxon>
        <taxon>Paratissierella</taxon>
    </lineage>
</organism>
<keyword evidence="3" id="KW-1185">Reference proteome</keyword>
<feature type="domain" description="Transposase IS66 central" evidence="1">
    <location>
        <begin position="12"/>
        <end position="79"/>
    </location>
</feature>
<evidence type="ECO:0000313" key="2">
    <source>
        <dbReference type="EMBL" id="MBC8587569.1"/>
    </source>
</evidence>
<protein>
    <submittedName>
        <fullName evidence="2">Transposase</fullName>
    </submittedName>
</protein>